<dbReference type="GO" id="GO:0043771">
    <property type="term" value="F:cytidine kinase activity"/>
    <property type="evidence" value="ECO:0007669"/>
    <property type="project" value="RHEA"/>
</dbReference>
<evidence type="ECO:0000256" key="16">
    <source>
        <dbReference type="HAMAP-Rule" id="MF_00551"/>
    </source>
</evidence>
<dbReference type="Pfam" id="PF00485">
    <property type="entry name" value="PRK"/>
    <property type="match status" value="1"/>
</dbReference>
<dbReference type="InterPro" id="IPR027417">
    <property type="entry name" value="P-loop_NTPase"/>
</dbReference>
<dbReference type="HAMAP" id="MF_00551">
    <property type="entry name" value="Uridine_kinase"/>
    <property type="match status" value="1"/>
</dbReference>
<comment type="similarity">
    <text evidence="4 16 17">Belongs to the uridine kinase family.</text>
</comment>
<evidence type="ECO:0000256" key="1">
    <source>
        <dbReference type="ARBA" id="ARBA00004496"/>
    </source>
</evidence>
<comment type="catalytic activity">
    <reaction evidence="15 16 17">
        <text>uridine + ATP = UMP + ADP + H(+)</text>
        <dbReference type="Rhea" id="RHEA:16825"/>
        <dbReference type="ChEBI" id="CHEBI:15378"/>
        <dbReference type="ChEBI" id="CHEBI:16704"/>
        <dbReference type="ChEBI" id="CHEBI:30616"/>
        <dbReference type="ChEBI" id="CHEBI:57865"/>
        <dbReference type="ChEBI" id="CHEBI:456216"/>
        <dbReference type="EC" id="2.7.1.48"/>
    </reaction>
</comment>
<evidence type="ECO:0000313" key="20">
    <source>
        <dbReference type="Proteomes" id="UP000076490"/>
    </source>
</evidence>
<organism evidence="19 20">
    <name type="scientific">Bhargavaea cecembensis</name>
    <dbReference type="NCBI Taxonomy" id="394098"/>
    <lineage>
        <taxon>Bacteria</taxon>
        <taxon>Bacillati</taxon>
        <taxon>Bacillota</taxon>
        <taxon>Bacilli</taxon>
        <taxon>Bacillales</taxon>
        <taxon>Caryophanaceae</taxon>
        <taxon>Bhargavaea</taxon>
    </lineage>
</organism>
<dbReference type="GO" id="GO:0044206">
    <property type="term" value="P:UMP salvage"/>
    <property type="evidence" value="ECO:0007669"/>
    <property type="project" value="UniProtKB-UniRule"/>
</dbReference>
<evidence type="ECO:0000256" key="10">
    <source>
        <dbReference type="ARBA" id="ARBA00022777"/>
    </source>
</evidence>
<evidence type="ECO:0000256" key="6">
    <source>
        <dbReference type="ARBA" id="ARBA00021478"/>
    </source>
</evidence>
<comment type="catalytic activity">
    <reaction evidence="14 17">
        <text>cytidine + ATP = CMP + ADP + H(+)</text>
        <dbReference type="Rhea" id="RHEA:24674"/>
        <dbReference type="ChEBI" id="CHEBI:15378"/>
        <dbReference type="ChEBI" id="CHEBI:17562"/>
        <dbReference type="ChEBI" id="CHEBI:30616"/>
        <dbReference type="ChEBI" id="CHEBI:60377"/>
        <dbReference type="ChEBI" id="CHEBI:456216"/>
        <dbReference type="EC" id="2.7.1.48"/>
    </reaction>
</comment>
<evidence type="ECO:0000256" key="3">
    <source>
        <dbReference type="ARBA" id="ARBA00004784"/>
    </source>
</evidence>
<comment type="pathway">
    <text evidence="2 16 17">Pyrimidine metabolism; UMP biosynthesis via salvage pathway; UMP from uridine: step 1/1.</text>
</comment>
<dbReference type="UniPathway" id="UPA00574">
    <property type="reaction ID" value="UER00637"/>
</dbReference>
<evidence type="ECO:0000256" key="14">
    <source>
        <dbReference type="ARBA" id="ARBA00047436"/>
    </source>
</evidence>
<reference evidence="19 20" key="1">
    <citation type="submission" date="2016-01" db="EMBL/GenBank/DDBJ databases">
        <title>Whole genome sequencing of Bhargavaea cecembensis T14.</title>
        <authorList>
            <person name="Hong K.W."/>
        </authorList>
    </citation>
    <scope>NUCLEOTIDE SEQUENCE [LARGE SCALE GENOMIC DNA]</scope>
    <source>
        <strain evidence="19 20">T14</strain>
    </source>
</reference>
<dbReference type="EMBL" id="LQNT01000001">
    <property type="protein sequence ID" value="KZE40051.1"/>
    <property type="molecule type" value="Genomic_DNA"/>
</dbReference>
<dbReference type="SUPFAM" id="SSF52540">
    <property type="entry name" value="P-loop containing nucleoside triphosphate hydrolases"/>
    <property type="match status" value="1"/>
</dbReference>
<dbReference type="PANTHER" id="PTHR10285">
    <property type="entry name" value="URIDINE KINASE"/>
    <property type="match status" value="1"/>
</dbReference>
<dbReference type="Gene3D" id="3.40.50.300">
    <property type="entry name" value="P-loop containing nucleotide triphosphate hydrolases"/>
    <property type="match status" value="1"/>
</dbReference>
<dbReference type="InterPro" id="IPR006083">
    <property type="entry name" value="PRK/URK"/>
</dbReference>
<proteinExistence type="inferred from homology"/>
<dbReference type="UniPathway" id="UPA00579">
    <property type="reaction ID" value="UER00640"/>
</dbReference>
<evidence type="ECO:0000256" key="11">
    <source>
        <dbReference type="ARBA" id="ARBA00022840"/>
    </source>
</evidence>
<protein>
    <recommendedName>
        <fullName evidence="6 16">Uridine kinase</fullName>
        <ecNumber evidence="5 16">2.7.1.48</ecNumber>
    </recommendedName>
    <alternativeName>
        <fullName evidence="12 16">Cytidine monophosphokinase</fullName>
    </alternativeName>
    <alternativeName>
        <fullName evidence="13 16">Uridine monophosphokinase</fullName>
    </alternativeName>
</protein>
<dbReference type="Proteomes" id="UP000076490">
    <property type="component" value="Unassembled WGS sequence"/>
</dbReference>
<evidence type="ECO:0000256" key="8">
    <source>
        <dbReference type="ARBA" id="ARBA00022679"/>
    </source>
</evidence>
<feature type="domain" description="Phosphoribulokinase/uridine kinase" evidence="18">
    <location>
        <begin position="8"/>
        <end position="194"/>
    </location>
</feature>
<dbReference type="GO" id="GO:0004849">
    <property type="term" value="F:uridine kinase activity"/>
    <property type="evidence" value="ECO:0007669"/>
    <property type="project" value="UniProtKB-UniRule"/>
</dbReference>
<dbReference type="GO" id="GO:0044211">
    <property type="term" value="P:CTP salvage"/>
    <property type="evidence" value="ECO:0007669"/>
    <property type="project" value="UniProtKB-UniRule"/>
</dbReference>
<dbReference type="PRINTS" id="PR00988">
    <property type="entry name" value="URIDINKINASE"/>
</dbReference>
<keyword evidence="7 16" id="KW-0963">Cytoplasm</keyword>
<gene>
    <name evidence="16" type="primary">udk</name>
    <name evidence="19" type="ORF">AV656_01890</name>
</gene>
<feature type="binding site" evidence="16">
    <location>
        <begin position="13"/>
        <end position="20"/>
    </location>
    <ligand>
        <name>ATP</name>
        <dbReference type="ChEBI" id="CHEBI:30616"/>
    </ligand>
</feature>
<keyword evidence="10 16" id="KW-0418">Kinase</keyword>
<dbReference type="NCBIfam" id="TIGR00235">
    <property type="entry name" value="udk"/>
    <property type="match status" value="1"/>
</dbReference>
<evidence type="ECO:0000256" key="4">
    <source>
        <dbReference type="ARBA" id="ARBA00005408"/>
    </source>
</evidence>
<name>A0A163GCR8_9BACL</name>
<dbReference type="InterPro" id="IPR026008">
    <property type="entry name" value="Uridine_kinase"/>
</dbReference>
<evidence type="ECO:0000259" key="18">
    <source>
        <dbReference type="Pfam" id="PF00485"/>
    </source>
</evidence>
<dbReference type="CDD" id="cd02023">
    <property type="entry name" value="UMPK"/>
    <property type="match status" value="1"/>
</dbReference>
<dbReference type="OrthoDB" id="9777642at2"/>
<evidence type="ECO:0000256" key="9">
    <source>
        <dbReference type="ARBA" id="ARBA00022741"/>
    </source>
</evidence>
<evidence type="ECO:0000313" key="19">
    <source>
        <dbReference type="EMBL" id="KZE40051.1"/>
    </source>
</evidence>
<keyword evidence="9 16" id="KW-0547">Nucleotide-binding</keyword>
<dbReference type="GO" id="GO:0005524">
    <property type="term" value="F:ATP binding"/>
    <property type="evidence" value="ECO:0007669"/>
    <property type="project" value="UniProtKB-UniRule"/>
</dbReference>
<comment type="subcellular location">
    <subcellularLocation>
        <location evidence="1 16 17">Cytoplasm</location>
    </subcellularLocation>
</comment>
<keyword evidence="8 16" id="KW-0808">Transferase</keyword>
<evidence type="ECO:0000256" key="12">
    <source>
        <dbReference type="ARBA" id="ARBA00030641"/>
    </source>
</evidence>
<dbReference type="NCBIfam" id="NF004018">
    <property type="entry name" value="PRK05480.1"/>
    <property type="match status" value="1"/>
</dbReference>
<evidence type="ECO:0000256" key="7">
    <source>
        <dbReference type="ARBA" id="ARBA00022490"/>
    </source>
</evidence>
<dbReference type="AlphaFoldDB" id="A0A163GCR8"/>
<sequence>MTKKRPLIIGIAGGSGSGKTSVTRSIYDVVKEHSVTVIEHDYYYKDQSELAFEERLKTNYDHPFAFDTDLLIEHIKELLEGRPVNRPVYDYALHTRSDKTEAIEPKDVIIIEGILVLDDARLRDLMDIKLFVDTDADLRIIRRIQRDIEERGRSISSVIGQYLSVVRPMHNQFIEPTKRYADLIIPEGGENKVAIDLMVTKIKTILESPQNL</sequence>
<comment type="caution">
    <text evidence="19">The sequence shown here is derived from an EMBL/GenBank/DDBJ whole genome shotgun (WGS) entry which is preliminary data.</text>
</comment>
<evidence type="ECO:0000256" key="13">
    <source>
        <dbReference type="ARBA" id="ARBA00031452"/>
    </source>
</evidence>
<dbReference type="RefSeq" id="WP_063178245.1">
    <property type="nucleotide sequence ID" value="NZ_LQNT01000001.1"/>
</dbReference>
<evidence type="ECO:0000256" key="5">
    <source>
        <dbReference type="ARBA" id="ARBA00012137"/>
    </source>
</evidence>
<evidence type="ECO:0000256" key="2">
    <source>
        <dbReference type="ARBA" id="ARBA00004690"/>
    </source>
</evidence>
<accession>A0A163GCR8</accession>
<dbReference type="EC" id="2.7.1.48" evidence="5 16"/>
<dbReference type="GO" id="GO:0005737">
    <property type="term" value="C:cytoplasm"/>
    <property type="evidence" value="ECO:0007669"/>
    <property type="project" value="UniProtKB-SubCell"/>
</dbReference>
<dbReference type="InterPro" id="IPR000764">
    <property type="entry name" value="Uridine_kinase-like"/>
</dbReference>
<keyword evidence="11 16" id="KW-0067">ATP-binding</keyword>
<evidence type="ECO:0000256" key="17">
    <source>
        <dbReference type="RuleBase" id="RU003825"/>
    </source>
</evidence>
<comment type="pathway">
    <text evidence="3 16 17">Pyrimidine metabolism; CTP biosynthesis via salvage pathway; CTP from cytidine: step 1/3.</text>
</comment>
<evidence type="ECO:0000256" key="15">
    <source>
        <dbReference type="ARBA" id="ARBA00048909"/>
    </source>
</evidence>